<feature type="compositionally biased region" description="Basic and acidic residues" evidence="1">
    <location>
        <begin position="52"/>
        <end position="67"/>
    </location>
</feature>
<sequence length="123" mass="13553">MGNKGKKKSFVENKDEEIDLARSVADAQEQKIKEKLEAHHYKASAHKSAPSDQKRKDTSKSRLERAKAAVAAQAKQARREKVKLRKKAKVSADDAPKSQTGSAEKPQTRTGGVQVAKKRVTFG</sequence>
<name>A0A1Y2ILZ8_TRAC3</name>
<proteinExistence type="predicted"/>
<gene>
    <name evidence="2" type="ORF">PYCCODRAFT_1435834</name>
</gene>
<dbReference type="Proteomes" id="UP000193067">
    <property type="component" value="Unassembled WGS sequence"/>
</dbReference>
<evidence type="ECO:0000313" key="3">
    <source>
        <dbReference type="Proteomes" id="UP000193067"/>
    </source>
</evidence>
<keyword evidence="3" id="KW-1185">Reference proteome</keyword>
<protein>
    <submittedName>
        <fullName evidence="2">Uncharacterized protein</fullName>
    </submittedName>
</protein>
<evidence type="ECO:0000256" key="1">
    <source>
        <dbReference type="SAM" id="MobiDB-lite"/>
    </source>
</evidence>
<dbReference type="AlphaFoldDB" id="A0A1Y2ILZ8"/>
<reference evidence="2 3" key="1">
    <citation type="journal article" date="2015" name="Biotechnol. Biofuels">
        <title>Enhanced degradation of softwood versus hardwood by the white-rot fungus Pycnoporus coccineus.</title>
        <authorList>
            <person name="Couturier M."/>
            <person name="Navarro D."/>
            <person name="Chevret D."/>
            <person name="Henrissat B."/>
            <person name="Piumi F."/>
            <person name="Ruiz-Duenas F.J."/>
            <person name="Martinez A.T."/>
            <person name="Grigoriev I.V."/>
            <person name="Riley R."/>
            <person name="Lipzen A."/>
            <person name="Berrin J.G."/>
            <person name="Master E.R."/>
            <person name="Rosso M.N."/>
        </authorList>
    </citation>
    <scope>NUCLEOTIDE SEQUENCE [LARGE SCALE GENOMIC DNA]</scope>
    <source>
        <strain evidence="2 3">BRFM310</strain>
    </source>
</reference>
<dbReference type="OrthoDB" id="2754176at2759"/>
<accession>A0A1Y2ILZ8</accession>
<evidence type="ECO:0000313" key="2">
    <source>
        <dbReference type="EMBL" id="OSD02166.1"/>
    </source>
</evidence>
<feature type="region of interest" description="Disordered" evidence="1">
    <location>
        <begin position="30"/>
        <end position="123"/>
    </location>
</feature>
<dbReference type="EMBL" id="KZ084107">
    <property type="protein sequence ID" value="OSD02166.1"/>
    <property type="molecule type" value="Genomic_DNA"/>
</dbReference>
<feature type="compositionally biased region" description="Basic and acidic residues" evidence="1">
    <location>
        <begin position="30"/>
        <end position="40"/>
    </location>
</feature>
<feature type="compositionally biased region" description="Basic residues" evidence="1">
    <location>
        <begin position="76"/>
        <end position="89"/>
    </location>
</feature>
<organism evidence="2 3">
    <name type="scientific">Trametes coccinea (strain BRFM310)</name>
    <name type="common">Pycnoporus coccineus</name>
    <dbReference type="NCBI Taxonomy" id="1353009"/>
    <lineage>
        <taxon>Eukaryota</taxon>
        <taxon>Fungi</taxon>
        <taxon>Dikarya</taxon>
        <taxon>Basidiomycota</taxon>
        <taxon>Agaricomycotina</taxon>
        <taxon>Agaricomycetes</taxon>
        <taxon>Polyporales</taxon>
        <taxon>Polyporaceae</taxon>
        <taxon>Trametes</taxon>
    </lineage>
</organism>